<feature type="coiled-coil region" evidence="1">
    <location>
        <begin position="141"/>
        <end position="168"/>
    </location>
</feature>
<dbReference type="EMBL" id="CASHTH010003799">
    <property type="protein sequence ID" value="CAI8049491.1"/>
    <property type="molecule type" value="Genomic_DNA"/>
</dbReference>
<dbReference type="Proteomes" id="UP001174909">
    <property type="component" value="Unassembled WGS sequence"/>
</dbReference>
<evidence type="ECO:0000259" key="2">
    <source>
        <dbReference type="SMART" id="SM00955"/>
    </source>
</evidence>
<dbReference type="GO" id="GO:0005829">
    <property type="term" value="C:cytosol"/>
    <property type="evidence" value="ECO:0007669"/>
    <property type="project" value="TreeGrafter"/>
</dbReference>
<evidence type="ECO:0000313" key="3">
    <source>
        <dbReference type="EMBL" id="CAI8049491.1"/>
    </source>
</evidence>
<gene>
    <name evidence="3" type="ORF">GBAR_LOCUS27250</name>
</gene>
<dbReference type="AlphaFoldDB" id="A0AA35TM80"/>
<dbReference type="PROSITE" id="PS01175">
    <property type="entry name" value="RIBONUCLEASE_II"/>
    <property type="match status" value="1"/>
</dbReference>
<dbReference type="PANTHER" id="PTHR23355">
    <property type="entry name" value="RIBONUCLEASE"/>
    <property type="match status" value="1"/>
</dbReference>
<dbReference type="GO" id="GO:0004540">
    <property type="term" value="F:RNA nuclease activity"/>
    <property type="evidence" value="ECO:0007669"/>
    <property type="project" value="InterPro"/>
</dbReference>
<dbReference type="SUPFAM" id="SSF50249">
    <property type="entry name" value="Nucleic acid-binding proteins"/>
    <property type="match status" value="1"/>
</dbReference>
<reference evidence="3" key="1">
    <citation type="submission" date="2023-03" db="EMBL/GenBank/DDBJ databases">
        <authorList>
            <person name="Steffen K."/>
            <person name="Cardenas P."/>
        </authorList>
    </citation>
    <scope>NUCLEOTIDE SEQUENCE</scope>
</reference>
<proteinExistence type="predicted"/>
<evidence type="ECO:0000313" key="4">
    <source>
        <dbReference type="Proteomes" id="UP001174909"/>
    </source>
</evidence>
<evidence type="ECO:0000256" key="1">
    <source>
        <dbReference type="SAM" id="Coils"/>
    </source>
</evidence>
<feature type="domain" description="RNB" evidence="2">
    <location>
        <begin position="1"/>
        <end position="127"/>
    </location>
</feature>
<keyword evidence="4" id="KW-1185">Reference proteome</keyword>
<organism evidence="3 4">
    <name type="scientific">Geodia barretti</name>
    <name type="common">Barrett's horny sponge</name>
    <dbReference type="NCBI Taxonomy" id="519541"/>
    <lineage>
        <taxon>Eukaryota</taxon>
        <taxon>Metazoa</taxon>
        <taxon>Porifera</taxon>
        <taxon>Demospongiae</taxon>
        <taxon>Heteroscleromorpha</taxon>
        <taxon>Tetractinellida</taxon>
        <taxon>Astrophorina</taxon>
        <taxon>Geodiidae</taxon>
        <taxon>Geodia</taxon>
    </lineage>
</organism>
<dbReference type="InterPro" id="IPR022966">
    <property type="entry name" value="RNase_II/R_CS"/>
</dbReference>
<accession>A0AA35TM80</accession>
<dbReference type="InterPro" id="IPR001900">
    <property type="entry name" value="RNase_II/R"/>
</dbReference>
<protein>
    <submittedName>
        <fullName evidence="3">Ribonuclease R</fullName>
    </submittedName>
</protein>
<dbReference type="GO" id="GO:0003723">
    <property type="term" value="F:RNA binding"/>
    <property type="evidence" value="ECO:0007669"/>
    <property type="project" value="InterPro"/>
</dbReference>
<dbReference type="InterPro" id="IPR050180">
    <property type="entry name" value="RNR_Ribonuclease"/>
</dbReference>
<comment type="caution">
    <text evidence="3">The sequence shown here is derived from an EMBL/GenBank/DDBJ whole genome shotgun (WGS) entry which is preliminary data.</text>
</comment>
<dbReference type="PANTHER" id="PTHR23355:SF9">
    <property type="entry name" value="DIS3-LIKE EXONUCLEASE 2"/>
    <property type="match status" value="1"/>
</dbReference>
<dbReference type="Pfam" id="PF00773">
    <property type="entry name" value="RNB"/>
    <property type="match status" value="1"/>
</dbReference>
<dbReference type="GO" id="GO:0006402">
    <property type="term" value="P:mRNA catabolic process"/>
    <property type="evidence" value="ECO:0007669"/>
    <property type="project" value="TreeGrafter"/>
</dbReference>
<name>A0AA35TM80_GEOBA</name>
<keyword evidence="1" id="KW-0175">Coiled coil</keyword>
<sequence>MLVANETVADHLEKHRMPALFRVHEAPDPTKVAEFEAFAASLGFSLGVPAERVTPGHFQRLLRRVHGKPEERPLAFLMLRTMQQARYDPANLGHFGLAAPAYAHFTSPIRRYPDLVVHRALRELRADAPDTERRERWREDLPELARRTSALERRAEEAEREIVQWKKVRFMVQKVGDEFNGNVIGVTAPLGCSWS</sequence>
<dbReference type="SMART" id="SM00955">
    <property type="entry name" value="RNB"/>
    <property type="match status" value="1"/>
</dbReference>
<dbReference type="InterPro" id="IPR012340">
    <property type="entry name" value="NA-bd_OB-fold"/>
</dbReference>